<evidence type="ECO:0000313" key="6">
    <source>
        <dbReference type="EMBL" id="ETW82008.1"/>
    </source>
</evidence>
<feature type="active site" description="Nucleophile" evidence="4">
    <location>
        <position position="179"/>
    </location>
</feature>
<evidence type="ECO:0000256" key="4">
    <source>
        <dbReference type="PIRSR" id="PIRSR001112-1"/>
    </source>
</evidence>
<dbReference type="InterPro" id="IPR029058">
    <property type="entry name" value="AB_hydrolase_fold"/>
</dbReference>
<dbReference type="Proteomes" id="UP000030671">
    <property type="component" value="Unassembled WGS sequence"/>
</dbReference>
<name>W4K887_HETIT</name>
<feature type="domain" description="Epoxide hydrolase N-terminal" evidence="5">
    <location>
        <begin position="5"/>
        <end position="114"/>
    </location>
</feature>
<dbReference type="InterPro" id="IPR010497">
    <property type="entry name" value="Epoxide_hydro_N"/>
</dbReference>
<feature type="active site" description="Proton acceptor" evidence="4">
    <location>
        <position position="367"/>
    </location>
</feature>
<dbReference type="Pfam" id="PF06441">
    <property type="entry name" value="EHN"/>
    <property type="match status" value="1"/>
</dbReference>
<dbReference type="GO" id="GO:0097176">
    <property type="term" value="P:epoxide metabolic process"/>
    <property type="evidence" value="ECO:0007669"/>
    <property type="project" value="TreeGrafter"/>
</dbReference>
<dbReference type="OrthoDB" id="7130006at2759"/>
<dbReference type="KEGG" id="hir:HETIRDRAFT_169014"/>
<dbReference type="PRINTS" id="PR00412">
    <property type="entry name" value="EPOXHYDRLASE"/>
</dbReference>
<dbReference type="AlphaFoldDB" id="W4K887"/>
<dbReference type="Gene3D" id="3.40.50.1820">
    <property type="entry name" value="alpha/beta hydrolase"/>
    <property type="match status" value="1"/>
</dbReference>
<proteinExistence type="inferred from homology"/>
<organism evidence="6 7">
    <name type="scientific">Heterobasidion irregulare (strain TC 32-1)</name>
    <dbReference type="NCBI Taxonomy" id="747525"/>
    <lineage>
        <taxon>Eukaryota</taxon>
        <taxon>Fungi</taxon>
        <taxon>Dikarya</taxon>
        <taxon>Basidiomycota</taxon>
        <taxon>Agaricomycotina</taxon>
        <taxon>Agaricomycetes</taxon>
        <taxon>Russulales</taxon>
        <taxon>Bondarzewiaceae</taxon>
        <taxon>Heterobasidion</taxon>
        <taxon>Heterobasidion annosum species complex</taxon>
    </lineage>
</organism>
<feature type="active site" description="Proton donor" evidence="4">
    <location>
        <position position="314"/>
    </location>
</feature>
<keyword evidence="7" id="KW-1185">Reference proteome</keyword>
<dbReference type="GeneID" id="20668197"/>
<evidence type="ECO:0000259" key="5">
    <source>
        <dbReference type="Pfam" id="PF06441"/>
    </source>
</evidence>
<dbReference type="PANTHER" id="PTHR21661">
    <property type="entry name" value="EPOXIDE HYDROLASE 1-RELATED"/>
    <property type="match status" value="1"/>
</dbReference>
<protein>
    <recommendedName>
        <fullName evidence="5">Epoxide hydrolase N-terminal domain-containing protein</fullName>
    </recommendedName>
</protein>
<evidence type="ECO:0000256" key="3">
    <source>
        <dbReference type="ARBA" id="ARBA00022801"/>
    </source>
</evidence>
<dbReference type="SUPFAM" id="SSF53474">
    <property type="entry name" value="alpha/beta-Hydrolases"/>
    <property type="match status" value="1"/>
</dbReference>
<dbReference type="STRING" id="747525.W4K887"/>
<dbReference type="eggNOG" id="KOG2565">
    <property type="taxonomic scope" value="Eukaryota"/>
</dbReference>
<dbReference type="GO" id="GO:0004301">
    <property type="term" value="F:epoxide hydrolase activity"/>
    <property type="evidence" value="ECO:0007669"/>
    <property type="project" value="TreeGrafter"/>
</dbReference>
<dbReference type="InParanoid" id="W4K887"/>
<reference evidence="6 7" key="1">
    <citation type="journal article" date="2012" name="New Phytol.">
        <title>Insight into trade-off between wood decay and parasitism from the genome of a fungal forest pathogen.</title>
        <authorList>
            <person name="Olson A."/>
            <person name="Aerts A."/>
            <person name="Asiegbu F."/>
            <person name="Belbahri L."/>
            <person name="Bouzid O."/>
            <person name="Broberg A."/>
            <person name="Canback B."/>
            <person name="Coutinho P.M."/>
            <person name="Cullen D."/>
            <person name="Dalman K."/>
            <person name="Deflorio G."/>
            <person name="van Diepen L.T."/>
            <person name="Dunand C."/>
            <person name="Duplessis S."/>
            <person name="Durling M."/>
            <person name="Gonthier P."/>
            <person name="Grimwood J."/>
            <person name="Fossdal C.G."/>
            <person name="Hansson D."/>
            <person name="Henrissat B."/>
            <person name="Hietala A."/>
            <person name="Himmelstrand K."/>
            <person name="Hoffmeister D."/>
            <person name="Hogberg N."/>
            <person name="James T.Y."/>
            <person name="Karlsson M."/>
            <person name="Kohler A."/>
            <person name="Kues U."/>
            <person name="Lee Y.H."/>
            <person name="Lin Y.C."/>
            <person name="Lind M."/>
            <person name="Lindquist E."/>
            <person name="Lombard V."/>
            <person name="Lucas S."/>
            <person name="Lunden K."/>
            <person name="Morin E."/>
            <person name="Murat C."/>
            <person name="Park J."/>
            <person name="Raffaello T."/>
            <person name="Rouze P."/>
            <person name="Salamov A."/>
            <person name="Schmutz J."/>
            <person name="Solheim H."/>
            <person name="Stahlberg J."/>
            <person name="Velez H."/>
            <person name="de Vries R.P."/>
            <person name="Wiebenga A."/>
            <person name="Woodward S."/>
            <person name="Yakovlev I."/>
            <person name="Garbelotto M."/>
            <person name="Martin F."/>
            <person name="Grigoriev I.V."/>
            <person name="Stenlid J."/>
        </authorList>
    </citation>
    <scope>NUCLEOTIDE SEQUENCE [LARGE SCALE GENOMIC DNA]</scope>
    <source>
        <strain evidence="6 7">TC 32-1</strain>
    </source>
</reference>
<evidence type="ECO:0000256" key="1">
    <source>
        <dbReference type="ARBA" id="ARBA00010088"/>
    </source>
</evidence>
<sequence>MSMAKAYKIAVTDEDLALLKRKLELSRFPDELEEAGWDYGAPLADIKRLAARWREGYDWRKYEAELNVLPMFTRDIAIDDHGSLNIHYVHQQSMVENAIPLLFVHGWPGSFIEVRKVISLLTASSPDHPSFHVVALSLPGYAFSEAPRNKGFSGPQYAELGHKLMLSLGYEEYVTQGGDWGHFVTRFMAYTYGPKNVKAWHTNFAAAMSPPRLFSDPRAFLSHIFSRYTPQERLALQRTAHMISNGRGYTEQQSTQPQTLGYSLSDSPIGLLAWIYEKLVAWTDAYQWEDDEVLTWISIYWFSRAGPTAATRIYYEVGKTGGFLAPPRPAIPMGVSYFPKDIYQAPRTWLRVVGNPVFVASHSEGGHFAAYERPSELVGDLRKMYARGGPAYGVVQGKDGY</sequence>
<comment type="similarity">
    <text evidence="1">Belongs to the peptidase S33 family.</text>
</comment>
<evidence type="ECO:0000313" key="7">
    <source>
        <dbReference type="Proteomes" id="UP000030671"/>
    </source>
</evidence>
<dbReference type="RefSeq" id="XP_009546592.1">
    <property type="nucleotide sequence ID" value="XM_009548297.1"/>
</dbReference>
<accession>W4K887</accession>
<dbReference type="PIRSF" id="PIRSF001112">
    <property type="entry name" value="Epoxide_hydrolase"/>
    <property type="match status" value="1"/>
</dbReference>
<gene>
    <name evidence="6" type="ORF">HETIRDRAFT_169014</name>
</gene>
<dbReference type="EMBL" id="KI925458">
    <property type="protein sequence ID" value="ETW82008.1"/>
    <property type="molecule type" value="Genomic_DNA"/>
</dbReference>
<evidence type="ECO:0000256" key="2">
    <source>
        <dbReference type="ARBA" id="ARBA00022797"/>
    </source>
</evidence>
<dbReference type="HOGENOM" id="CLU_019414_0_2_1"/>
<dbReference type="PANTHER" id="PTHR21661:SF35">
    <property type="entry name" value="EPOXIDE HYDROLASE"/>
    <property type="match status" value="1"/>
</dbReference>
<dbReference type="InterPro" id="IPR000639">
    <property type="entry name" value="Epox_hydrolase-like"/>
</dbReference>
<dbReference type="InterPro" id="IPR016292">
    <property type="entry name" value="Epoxide_hydrolase"/>
</dbReference>
<keyword evidence="3" id="KW-0378">Hydrolase</keyword>
<keyword evidence="2" id="KW-0058">Aromatic hydrocarbons catabolism</keyword>